<name>G0W7X4_NAUDC</name>
<dbReference type="EMBL" id="HE580269">
    <property type="protein sequence ID" value="CCD23885.1"/>
    <property type="molecule type" value="Genomic_DNA"/>
</dbReference>
<dbReference type="GO" id="GO:0005768">
    <property type="term" value="C:endosome"/>
    <property type="evidence" value="ECO:0007669"/>
    <property type="project" value="EnsemblFungi"/>
</dbReference>
<evidence type="ECO:0000256" key="1">
    <source>
        <dbReference type="SAM" id="Phobius"/>
    </source>
</evidence>
<dbReference type="GO" id="GO:0005802">
    <property type="term" value="C:trans-Golgi network"/>
    <property type="evidence" value="ECO:0007669"/>
    <property type="project" value="EnsemblFungi"/>
</dbReference>
<keyword evidence="1" id="KW-0812">Transmembrane</keyword>
<dbReference type="HOGENOM" id="CLU_033840_0_0_1"/>
<dbReference type="Pfam" id="PF00566">
    <property type="entry name" value="RabGAP-TBC"/>
    <property type="match status" value="1"/>
</dbReference>
<dbReference type="STRING" id="1071378.G0W7X4"/>
<dbReference type="OMA" id="IWLIRWT"/>
<feature type="domain" description="Rab-GAP TBC" evidence="2">
    <location>
        <begin position="33"/>
        <end position="335"/>
    </location>
</feature>
<keyword evidence="4" id="KW-1185">Reference proteome</keyword>
<reference evidence="3 4" key="1">
    <citation type="journal article" date="2011" name="Proc. Natl. Acad. Sci. U.S.A.">
        <title>Evolutionary erosion of yeast sex chromosomes by mating-type switching accidents.</title>
        <authorList>
            <person name="Gordon J.L."/>
            <person name="Armisen D."/>
            <person name="Proux-Wera E."/>
            <person name="Oheigeartaigh S.S."/>
            <person name="Byrne K.P."/>
            <person name="Wolfe K.H."/>
        </authorList>
    </citation>
    <scope>NUCLEOTIDE SEQUENCE [LARGE SCALE GENOMIC DNA]</scope>
    <source>
        <strain evidence="4">ATCC 10597 / BCRC 20456 / CBS 421 / NBRC 0211 / NRRL Y-12639</strain>
    </source>
</reference>
<dbReference type="KEGG" id="ndi:NDAI_0C02250"/>
<feature type="transmembrane region" description="Helical" evidence="1">
    <location>
        <begin position="334"/>
        <end position="354"/>
    </location>
</feature>
<sequence length="450" mass="52628">MEELIINKYTAKEELIQNGIWKGELYRAPDRLASSNFNRGWLWKTLASSQYSESNETQEVTKDLLPVPLITEKHEEPSENKNVRDKIIDYKRIDKSFKSFKKGIRRLTPKETTKDPLLNNQSIALESDGDLSLPETLEIIDLDLSRLMLDDIFQRPKVYAQMRQILYNYLIISRNNTKGMNTTDFSSIQGKVFSYKQGYHELLGLIYLQLYHEMDLNKGNRNALSSLDGGKENYHGNEDVTLMRNCLNIFVKLMNQVAPTFYNEKQLIKWDETQFSQILKVCSPTLHALIYEKDQNGRKPHSNLIWLIRWTRLLLLRELPREKVLIIWDHLLTFVYPIDTLMACLIITLLLSLYDRFLALYTNDSDHDDIIELMLHFKDTQPIVDLDTVQLCQMAGNICELWYNGNLEDMQSICRSFIKLKTGLDETSPIDPHRLRLEDRLRKSVKKSLA</sequence>
<keyword evidence="1" id="KW-0472">Membrane</keyword>
<dbReference type="SUPFAM" id="SSF47923">
    <property type="entry name" value="Ypt/Rab-GAP domain of gyp1p"/>
    <property type="match status" value="2"/>
</dbReference>
<evidence type="ECO:0000313" key="3">
    <source>
        <dbReference type="EMBL" id="CCD23885.1"/>
    </source>
</evidence>
<dbReference type="OrthoDB" id="27140at2759"/>
<dbReference type="PANTHER" id="PTHR22957">
    <property type="entry name" value="TBC1 DOMAIN FAMILY MEMBER GTPASE-ACTIVATING PROTEIN"/>
    <property type="match status" value="1"/>
</dbReference>
<dbReference type="eggNOG" id="KOG1091">
    <property type="taxonomic scope" value="Eukaryota"/>
</dbReference>
<dbReference type="SMART" id="SM00164">
    <property type="entry name" value="TBC"/>
    <property type="match status" value="1"/>
</dbReference>
<proteinExistence type="predicted"/>
<dbReference type="GO" id="GO:0005096">
    <property type="term" value="F:GTPase activator activity"/>
    <property type="evidence" value="ECO:0007669"/>
    <property type="project" value="EnsemblFungi"/>
</dbReference>
<dbReference type="AlphaFoldDB" id="G0W7X4"/>
<gene>
    <name evidence="3" type="primary">NDAI0C02250</name>
    <name evidence="3" type="ordered locus">NDAI_0C02250</name>
</gene>
<organism evidence="3 4">
    <name type="scientific">Naumovozyma dairenensis (strain ATCC 10597 / BCRC 20456 / CBS 421 / NBRC 0211 / NRRL Y-12639)</name>
    <name type="common">Saccharomyces dairenensis</name>
    <dbReference type="NCBI Taxonomy" id="1071378"/>
    <lineage>
        <taxon>Eukaryota</taxon>
        <taxon>Fungi</taxon>
        <taxon>Dikarya</taxon>
        <taxon>Ascomycota</taxon>
        <taxon>Saccharomycotina</taxon>
        <taxon>Saccharomycetes</taxon>
        <taxon>Saccharomycetales</taxon>
        <taxon>Saccharomycetaceae</taxon>
        <taxon>Naumovozyma</taxon>
    </lineage>
</organism>
<dbReference type="GeneID" id="11496639"/>
<dbReference type="InterPro" id="IPR035969">
    <property type="entry name" value="Rab-GAP_TBC_sf"/>
</dbReference>
<evidence type="ECO:0000313" key="4">
    <source>
        <dbReference type="Proteomes" id="UP000000689"/>
    </source>
</evidence>
<keyword evidence="1" id="KW-1133">Transmembrane helix</keyword>
<evidence type="ECO:0000259" key="2">
    <source>
        <dbReference type="PROSITE" id="PS50086"/>
    </source>
</evidence>
<dbReference type="Proteomes" id="UP000000689">
    <property type="component" value="Chromosome 3"/>
</dbReference>
<protein>
    <recommendedName>
        <fullName evidence="2">Rab-GAP TBC domain-containing protein</fullName>
    </recommendedName>
</protein>
<dbReference type="PROSITE" id="PS50086">
    <property type="entry name" value="TBC_RABGAP"/>
    <property type="match status" value="1"/>
</dbReference>
<accession>G0W7X4</accession>
<dbReference type="Gene3D" id="1.10.472.80">
    <property type="entry name" value="Ypt/Rab-GAP domain of gyp1p, domain 3"/>
    <property type="match status" value="1"/>
</dbReference>
<dbReference type="RefSeq" id="XP_003669128.1">
    <property type="nucleotide sequence ID" value="XM_003669080.1"/>
</dbReference>
<dbReference type="InterPro" id="IPR000195">
    <property type="entry name" value="Rab-GAP-TBC_dom"/>
</dbReference>